<accession>A0A895XFY4</accession>
<dbReference type="EMBL" id="CP070496">
    <property type="protein sequence ID" value="QSB04771.1"/>
    <property type="molecule type" value="Genomic_DNA"/>
</dbReference>
<dbReference type="InterPro" id="IPR012338">
    <property type="entry name" value="Beta-lactam/transpept-like"/>
</dbReference>
<dbReference type="AlphaFoldDB" id="A0A895XFY4"/>
<dbReference type="Proteomes" id="UP000662939">
    <property type="component" value="Chromosome"/>
</dbReference>
<dbReference type="PANTHER" id="PTHR46825">
    <property type="entry name" value="D-ALANYL-D-ALANINE-CARBOXYPEPTIDASE/ENDOPEPTIDASE AMPH"/>
    <property type="match status" value="1"/>
</dbReference>
<dbReference type="Pfam" id="PF00144">
    <property type="entry name" value="Beta-lactamase"/>
    <property type="match status" value="1"/>
</dbReference>
<reference evidence="2" key="1">
    <citation type="submission" date="2021-02" db="EMBL/GenBank/DDBJ databases">
        <title>Natronoglycomyces albus gen. nov., sp. nov, a haloalkaliphilic actinobacterium from a soda solonchak soil.</title>
        <authorList>
            <person name="Sorokin D.Y."/>
            <person name="Khijniak T.V."/>
            <person name="Zakharycheva A.P."/>
            <person name="Boueva O.V."/>
            <person name="Ariskina E.V."/>
            <person name="Hahnke R.L."/>
            <person name="Bunk B."/>
            <person name="Sproer C."/>
            <person name="Schumann P."/>
            <person name="Evtushenko L.I."/>
            <person name="Kublanov I.V."/>
        </authorList>
    </citation>
    <scope>NUCLEOTIDE SEQUENCE</scope>
    <source>
        <strain evidence="2">DSM 106290</strain>
    </source>
</reference>
<keyword evidence="3" id="KW-1185">Reference proteome</keyword>
<name>A0A895XFY4_9ACTN</name>
<dbReference type="KEGG" id="nav:JQS30_13515"/>
<organism evidence="2 3">
    <name type="scientific">Natronoglycomyces albus</name>
    <dbReference type="NCBI Taxonomy" id="2811108"/>
    <lineage>
        <taxon>Bacteria</taxon>
        <taxon>Bacillati</taxon>
        <taxon>Actinomycetota</taxon>
        <taxon>Actinomycetes</taxon>
        <taxon>Glycomycetales</taxon>
        <taxon>Glycomycetaceae</taxon>
        <taxon>Natronoglycomyces</taxon>
    </lineage>
</organism>
<evidence type="ECO:0000259" key="1">
    <source>
        <dbReference type="Pfam" id="PF00144"/>
    </source>
</evidence>
<proteinExistence type="predicted"/>
<dbReference type="Gene3D" id="3.40.710.10">
    <property type="entry name" value="DD-peptidase/beta-lactamase superfamily"/>
    <property type="match status" value="1"/>
</dbReference>
<dbReference type="InterPro" id="IPR050491">
    <property type="entry name" value="AmpC-like"/>
</dbReference>
<protein>
    <submittedName>
        <fullName evidence="2">Beta-lactamase family protein</fullName>
    </submittedName>
</protein>
<dbReference type="PANTHER" id="PTHR46825:SF9">
    <property type="entry name" value="BETA-LACTAMASE-RELATED DOMAIN-CONTAINING PROTEIN"/>
    <property type="match status" value="1"/>
</dbReference>
<evidence type="ECO:0000313" key="2">
    <source>
        <dbReference type="EMBL" id="QSB04771.1"/>
    </source>
</evidence>
<gene>
    <name evidence="2" type="ORF">JQS30_13515</name>
</gene>
<dbReference type="InterPro" id="IPR001466">
    <property type="entry name" value="Beta-lactam-related"/>
</dbReference>
<sequence length="351" mass="39238">MKQPAPATLDRLASTVAAKANVPSMSFAIEQPSTGFTWSYGDTDQPYFLASITKLYTVALLMQLRDEGALTLDTPAARILGEETMSGLVVHNGRDYGSLVTVRQLLAQTSGVPDYFEQKRADGSTFLDTLLNSDDAYSFEDFLAMARALPSQFTPAKPGKAQYCDTNYQLVGRIIEVLTSGTFEQALHSRILQPHNLRDTWLLTPQNLHRYEEVSETWYRNRPLRAPKTIASFPPDGAIVSTAADQLRFLRAFIGGDLFPRQYLEEMTARWNSVFSPLVPISYGIGIMRCSVPRLLSPITSIPDMIGHSGAFGTVLYYVRDYDLYVCGSVNQMHTRSLPHQLLFKLVSKFR</sequence>
<evidence type="ECO:0000313" key="3">
    <source>
        <dbReference type="Proteomes" id="UP000662939"/>
    </source>
</evidence>
<feature type="domain" description="Beta-lactamase-related" evidence="1">
    <location>
        <begin position="42"/>
        <end position="335"/>
    </location>
</feature>
<dbReference type="RefSeq" id="WP_213170770.1">
    <property type="nucleotide sequence ID" value="NZ_CP070496.1"/>
</dbReference>
<dbReference type="SUPFAM" id="SSF56601">
    <property type="entry name" value="beta-lactamase/transpeptidase-like"/>
    <property type="match status" value="1"/>
</dbReference>